<evidence type="ECO:0000256" key="11">
    <source>
        <dbReference type="ARBA" id="ARBA00042775"/>
    </source>
</evidence>
<comment type="caution">
    <text evidence="14">The sequence shown here is derived from an EMBL/GenBank/DDBJ whole genome shotgun (WGS) entry which is preliminary data.</text>
</comment>
<evidence type="ECO:0000256" key="3">
    <source>
        <dbReference type="ARBA" id="ARBA00022519"/>
    </source>
</evidence>
<evidence type="ECO:0000313" key="15">
    <source>
        <dbReference type="Proteomes" id="UP000700248"/>
    </source>
</evidence>
<comment type="subcellular location">
    <subcellularLocation>
        <location evidence="1">Cell inner membrane</location>
        <topology evidence="1">Single-pass type II membrane protein</topology>
        <orientation evidence="1">Periplasmic side</orientation>
    </subcellularLocation>
</comment>
<evidence type="ECO:0000256" key="10">
    <source>
        <dbReference type="ARBA" id="ARBA00040743"/>
    </source>
</evidence>
<dbReference type="SUPFAM" id="SSF54534">
    <property type="entry name" value="FKBP-like"/>
    <property type="match status" value="1"/>
</dbReference>
<dbReference type="InterPro" id="IPR023058">
    <property type="entry name" value="PPIase_PpiC_CS"/>
</dbReference>
<dbReference type="Proteomes" id="UP000700248">
    <property type="component" value="Unassembled WGS sequence"/>
</dbReference>
<evidence type="ECO:0000256" key="6">
    <source>
        <dbReference type="ARBA" id="ARBA00023136"/>
    </source>
</evidence>
<evidence type="ECO:0000256" key="12">
    <source>
        <dbReference type="PROSITE-ProRule" id="PRU00278"/>
    </source>
</evidence>
<evidence type="ECO:0000256" key="9">
    <source>
        <dbReference type="ARBA" id="ARBA00038408"/>
    </source>
</evidence>
<evidence type="ECO:0000256" key="7">
    <source>
        <dbReference type="ARBA" id="ARBA00023186"/>
    </source>
</evidence>
<dbReference type="Pfam" id="PF13624">
    <property type="entry name" value="SurA_N_3"/>
    <property type="match status" value="1"/>
</dbReference>
<keyword evidence="3" id="KW-0997">Cell inner membrane</keyword>
<evidence type="ECO:0000256" key="4">
    <source>
        <dbReference type="ARBA" id="ARBA00022692"/>
    </source>
</evidence>
<evidence type="ECO:0000256" key="8">
    <source>
        <dbReference type="ARBA" id="ARBA00023235"/>
    </source>
</evidence>
<name>A0A9D3ABR4_9BURK</name>
<keyword evidence="6" id="KW-0472">Membrane</keyword>
<dbReference type="PANTHER" id="PTHR47529">
    <property type="entry name" value="PEPTIDYL-PROLYL CIS-TRANS ISOMERASE D"/>
    <property type="match status" value="1"/>
</dbReference>
<evidence type="ECO:0000256" key="1">
    <source>
        <dbReference type="ARBA" id="ARBA00004382"/>
    </source>
</evidence>
<dbReference type="InterPro" id="IPR052029">
    <property type="entry name" value="PpiD_chaperone"/>
</dbReference>
<feature type="domain" description="PpiC" evidence="13">
    <location>
        <begin position="266"/>
        <end position="367"/>
    </location>
</feature>
<dbReference type="Pfam" id="PF00639">
    <property type="entry name" value="Rotamase"/>
    <property type="match status" value="1"/>
</dbReference>
<dbReference type="PANTHER" id="PTHR47529:SF1">
    <property type="entry name" value="PERIPLASMIC CHAPERONE PPID"/>
    <property type="match status" value="1"/>
</dbReference>
<dbReference type="InterPro" id="IPR000297">
    <property type="entry name" value="PPIase_PpiC"/>
</dbReference>
<evidence type="ECO:0000256" key="5">
    <source>
        <dbReference type="ARBA" id="ARBA00022989"/>
    </source>
</evidence>
<dbReference type="Gene3D" id="1.10.4030.10">
    <property type="entry name" value="Porin chaperone SurA, peptide-binding domain"/>
    <property type="match status" value="1"/>
</dbReference>
<sequence>MFNFIRKHQRLMQLVLLVLILPSFVLIGVSGYTNYVSGDEDLVTVGDQAVTAQEYDLARRNQLNQLQRSMGGGFDPALVDTPAAKQQLLDSLVDRRALIEIATKDRFSVSDTALRQAIAANPDLQENGVFSPELYNMLLAQQGINSKDFEQSQRAELALSRVISPVVQSATLPDFVVKELENVLVETRLVQTHTIRAQDLLDQQTVSDEEIQTWYQANQDSLRLPDYVNVDYVLLNEEAAVKSVAEVKEDDLKAYYEQNKTRFVSPARIHLSHILLQPGKDNAQHQSVQQQAKELAQQAQANPAQFAELAKEHSQDKGSANSGGELGWITHGNWPAALQDAVFALKKGEVSGVIEGPDGYHIFKANDYQPQQGQAFDAVKDEITTEVRQQLAAENFAEMATKLTHMVYESPESLQAAADALGLPILKAQGVAREQVLDAKQLGATASEHEDLLEDPRVRRALYAPQSLQDKQNAGVVEIASDTIVAVRVNEFVPAHVPELTQVHDEVEKMLRQEKAVAAAQSAGQALLASLQAGETPEVEFSNEQAVSRIQPDQMPKASLDALMAVDTSQLPAYVGVELDQGYQLVKVIGQEKGELDPLISEAIHAQLQQIWSDVQERSYMAALREQLNVKQLPAAETAMATEID</sequence>
<proteinExistence type="inferred from homology"/>
<keyword evidence="7" id="KW-0143">Chaperone</keyword>
<evidence type="ECO:0000313" key="14">
    <source>
        <dbReference type="EMBL" id="HJH24755.1"/>
    </source>
</evidence>
<dbReference type="Gene3D" id="3.10.50.40">
    <property type="match status" value="1"/>
</dbReference>
<keyword evidence="2" id="KW-1003">Cell membrane</keyword>
<dbReference type="AlphaFoldDB" id="A0A9D3ABR4"/>
<reference evidence="14" key="2">
    <citation type="submission" date="2021-09" db="EMBL/GenBank/DDBJ databases">
        <authorList>
            <person name="Gilroy R."/>
        </authorList>
    </citation>
    <scope>NUCLEOTIDE SEQUENCE</scope>
    <source>
        <strain evidence="14">CHK175-13533</strain>
    </source>
</reference>
<dbReference type="SUPFAM" id="SSF109998">
    <property type="entry name" value="Triger factor/SurA peptide-binding domain-like"/>
    <property type="match status" value="1"/>
</dbReference>
<dbReference type="GO" id="GO:0003755">
    <property type="term" value="F:peptidyl-prolyl cis-trans isomerase activity"/>
    <property type="evidence" value="ECO:0007669"/>
    <property type="project" value="UniProtKB-KW"/>
</dbReference>
<dbReference type="PROSITE" id="PS01096">
    <property type="entry name" value="PPIC_PPIASE_1"/>
    <property type="match status" value="1"/>
</dbReference>
<dbReference type="PROSITE" id="PS50198">
    <property type="entry name" value="PPIC_PPIASE_2"/>
    <property type="match status" value="1"/>
</dbReference>
<keyword evidence="4" id="KW-0812">Transmembrane</keyword>
<keyword evidence="5" id="KW-1133">Transmembrane helix</keyword>
<keyword evidence="8 12" id="KW-0413">Isomerase</keyword>
<gene>
    <name evidence="14" type="ORF">K8U84_09400</name>
</gene>
<dbReference type="InterPro" id="IPR027304">
    <property type="entry name" value="Trigger_fact/SurA_dom_sf"/>
</dbReference>
<accession>A0A9D3ABR4</accession>
<organism evidence="14 15">
    <name type="scientific">Paenalcaligenes hominis</name>
    <dbReference type="NCBI Taxonomy" id="643674"/>
    <lineage>
        <taxon>Bacteria</taxon>
        <taxon>Pseudomonadati</taxon>
        <taxon>Pseudomonadota</taxon>
        <taxon>Betaproteobacteria</taxon>
        <taxon>Burkholderiales</taxon>
        <taxon>Alcaligenaceae</taxon>
        <taxon>Paenalcaligenes</taxon>
    </lineage>
</organism>
<comment type="similarity">
    <text evidence="9">Belongs to the PpiD chaperone family.</text>
</comment>
<evidence type="ECO:0000259" key="13">
    <source>
        <dbReference type="PROSITE" id="PS50198"/>
    </source>
</evidence>
<dbReference type="GO" id="GO:0005886">
    <property type="term" value="C:plasma membrane"/>
    <property type="evidence" value="ECO:0007669"/>
    <property type="project" value="UniProtKB-SubCell"/>
</dbReference>
<reference evidence="14" key="1">
    <citation type="journal article" date="2021" name="PeerJ">
        <title>Extensive microbial diversity within the chicken gut microbiome revealed by metagenomics and culture.</title>
        <authorList>
            <person name="Gilroy R."/>
            <person name="Ravi A."/>
            <person name="Getino M."/>
            <person name="Pursley I."/>
            <person name="Horton D.L."/>
            <person name="Alikhan N.F."/>
            <person name="Baker D."/>
            <person name="Gharbi K."/>
            <person name="Hall N."/>
            <person name="Watson M."/>
            <person name="Adriaenssens E.M."/>
            <person name="Foster-Nyarko E."/>
            <person name="Jarju S."/>
            <person name="Secka A."/>
            <person name="Antonio M."/>
            <person name="Oren A."/>
            <person name="Chaudhuri R.R."/>
            <person name="La Ragione R."/>
            <person name="Hildebrand F."/>
            <person name="Pallen M.J."/>
        </authorList>
    </citation>
    <scope>NUCLEOTIDE SEQUENCE</scope>
    <source>
        <strain evidence="14">CHK175-13533</strain>
    </source>
</reference>
<dbReference type="InterPro" id="IPR046357">
    <property type="entry name" value="PPIase_dom_sf"/>
</dbReference>
<dbReference type="RefSeq" id="WP_276831514.1">
    <property type="nucleotide sequence ID" value="NZ_DYTQ01000104.1"/>
</dbReference>
<keyword evidence="12" id="KW-0697">Rotamase</keyword>
<protein>
    <recommendedName>
        <fullName evidence="10">Periplasmic chaperone PpiD</fullName>
    </recommendedName>
    <alternativeName>
        <fullName evidence="11">Periplasmic folding chaperone</fullName>
    </alternativeName>
</protein>
<evidence type="ECO:0000256" key="2">
    <source>
        <dbReference type="ARBA" id="ARBA00022475"/>
    </source>
</evidence>
<dbReference type="EMBL" id="DYTQ01000104">
    <property type="protein sequence ID" value="HJH24755.1"/>
    <property type="molecule type" value="Genomic_DNA"/>
</dbReference>